<keyword evidence="6 9" id="KW-1133">Transmembrane helix</keyword>
<evidence type="ECO:0000256" key="4">
    <source>
        <dbReference type="ARBA" id="ARBA00022692"/>
    </source>
</evidence>
<evidence type="ECO:0000256" key="9">
    <source>
        <dbReference type="HAMAP-Rule" id="MF_00236"/>
    </source>
</evidence>
<dbReference type="Proteomes" id="UP000247465">
    <property type="component" value="Chromosome"/>
</dbReference>
<dbReference type="NCBIfam" id="TIGR01411">
    <property type="entry name" value="tatAE"/>
    <property type="match status" value="1"/>
</dbReference>
<keyword evidence="5 9" id="KW-0653">Protein transport</keyword>
<evidence type="ECO:0000256" key="7">
    <source>
        <dbReference type="ARBA" id="ARBA00023010"/>
    </source>
</evidence>
<evidence type="ECO:0000256" key="2">
    <source>
        <dbReference type="ARBA" id="ARBA00022448"/>
    </source>
</evidence>
<organism evidence="11 12">
    <name type="scientific">Candidatus Moanibacter tarae</name>
    <dbReference type="NCBI Taxonomy" id="2200854"/>
    <lineage>
        <taxon>Bacteria</taxon>
        <taxon>Pseudomonadati</taxon>
        <taxon>Verrucomicrobiota</taxon>
        <taxon>Opitutia</taxon>
        <taxon>Puniceicoccales</taxon>
        <taxon>Puniceicoccales incertae sedis</taxon>
        <taxon>Candidatus Moanibacter</taxon>
    </lineage>
</organism>
<dbReference type="EMBL" id="CP029803">
    <property type="protein sequence ID" value="AWT60300.1"/>
    <property type="molecule type" value="Genomic_DNA"/>
</dbReference>
<sequence>MVESLTPSQLVAFLPNIGTTELIIIFFVVLLLFGAKKLPELARGMGKSIKEFKKATSEIEDEVRTAIESSDTDATPPSSNSSHSKDDATATNPKEETEEQKAKES</sequence>
<evidence type="ECO:0000256" key="10">
    <source>
        <dbReference type="SAM" id="MobiDB-lite"/>
    </source>
</evidence>
<feature type="compositionally biased region" description="Basic and acidic residues" evidence="10">
    <location>
        <begin position="54"/>
        <end position="65"/>
    </location>
</feature>
<accession>A0A2Z4AMH3</accession>
<dbReference type="GO" id="GO:0043953">
    <property type="term" value="P:protein transport by the Tat complex"/>
    <property type="evidence" value="ECO:0007669"/>
    <property type="project" value="UniProtKB-UniRule"/>
</dbReference>
<dbReference type="InterPro" id="IPR003369">
    <property type="entry name" value="TatA/B/E"/>
</dbReference>
<comment type="subcellular location">
    <subcellularLocation>
        <location evidence="1 9">Cell membrane</location>
        <topology evidence="1 9">Single-pass membrane protein</topology>
    </subcellularLocation>
</comment>
<dbReference type="NCBIfam" id="NF011430">
    <property type="entry name" value="PRK14861.1"/>
    <property type="match status" value="1"/>
</dbReference>
<dbReference type="AlphaFoldDB" id="A0A2Z4AMH3"/>
<dbReference type="KEGG" id="mtar:DF168_01506"/>
<evidence type="ECO:0000256" key="3">
    <source>
        <dbReference type="ARBA" id="ARBA00022475"/>
    </source>
</evidence>
<dbReference type="GO" id="GO:0033281">
    <property type="term" value="C:TAT protein transport complex"/>
    <property type="evidence" value="ECO:0007669"/>
    <property type="project" value="UniProtKB-UniRule"/>
</dbReference>
<protein>
    <recommendedName>
        <fullName evidence="9">Sec-independent protein translocase protein TatA</fullName>
    </recommendedName>
</protein>
<dbReference type="PANTHER" id="PTHR42982:SF1">
    <property type="entry name" value="SEC-INDEPENDENT PROTEIN TRANSLOCASE PROTEIN TATA"/>
    <property type="match status" value="1"/>
</dbReference>
<keyword evidence="4 9" id="KW-0812">Transmembrane</keyword>
<keyword evidence="2 9" id="KW-0813">Transport</keyword>
<evidence type="ECO:0000256" key="5">
    <source>
        <dbReference type="ARBA" id="ARBA00022927"/>
    </source>
</evidence>
<dbReference type="HAMAP" id="MF_00236">
    <property type="entry name" value="TatA_E"/>
    <property type="match status" value="1"/>
</dbReference>
<feature type="transmembrane region" description="Helical" evidence="9">
    <location>
        <begin position="12"/>
        <end position="35"/>
    </location>
</feature>
<evidence type="ECO:0000256" key="6">
    <source>
        <dbReference type="ARBA" id="ARBA00022989"/>
    </source>
</evidence>
<proteinExistence type="inferred from homology"/>
<evidence type="ECO:0000313" key="11">
    <source>
        <dbReference type="EMBL" id="AWT60300.1"/>
    </source>
</evidence>
<evidence type="ECO:0000256" key="1">
    <source>
        <dbReference type="ARBA" id="ARBA00004162"/>
    </source>
</evidence>
<keyword evidence="7 9" id="KW-0811">Translocation</keyword>
<comment type="subunit">
    <text evidence="9">Forms a complex with TatC.</text>
</comment>
<name>A0A2Z4AMH3_9BACT</name>
<feature type="compositionally biased region" description="Basic and acidic residues" evidence="10">
    <location>
        <begin position="83"/>
        <end position="105"/>
    </location>
</feature>
<comment type="similarity">
    <text evidence="9">Belongs to the TatA/E family.</text>
</comment>
<evidence type="ECO:0000256" key="8">
    <source>
        <dbReference type="ARBA" id="ARBA00023136"/>
    </source>
</evidence>
<comment type="function">
    <text evidence="9">Part of the twin-arginine translocation (Tat) system that transports large folded proteins containing a characteristic twin-arginine motif in their signal peptide across membranes. TatA could form the protein-conducting channel of the Tat system.</text>
</comment>
<dbReference type="Pfam" id="PF02416">
    <property type="entry name" value="TatA_B_E"/>
    <property type="match status" value="1"/>
</dbReference>
<dbReference type="Gene3D" id="1.20.5.3310">
    <property type="match status" value="1"/>
</dbReference>
<dbReference type="PRINTS" id="PR01506">
    <property type="entry name" value="TATBPROTEIN"/>
</dbReference>
<gene>
    <name evidence="9 11" type="primary">tatA</name>
    <name evidence="11" type="ORF">DF168_01506</name>
</gene>
<evidence type="ECO:0000313" key="12">
    <source>
        <dbReference type="Proteomes" id="UP000247465"/>
    </source>
</evidence>
<keyword evidence="8 9" id="KW-0472">Membrane</keyword>
<feature type="region of interest" description="Disordered" evidence="10">
    <location>
        <begin position="54"/>
        <end position="105"/>
    </location>
</feature>
<reference evidence="11 12" key="1">
    <citation type="submission" date="2018-06" db="EMBL/GenBank/DDBJ databases">
        <title>Draft Genome Sequence of a Novel Marine Bacterium Related to the Verrucomicrobia.</title>
        <authorList>
            <person name="Vosseberg J."/>
            <person name="Martijn J."/>
            <person name="Ettema T.J.G."/>
        </authorList>
    </citation>
    <scope>NUCLEOTIDE SEQUENCE [LARGE SCALE GENOMIC DNA]</scope>
    <source>
        <strain evidence="11">TARA_B100001123</strain>
    </source>
</reference>
<dbReference type="PANTHER" id="PTHR42982">
    <property type="entry name" value="SEC-INDEPENDENT PROTEIN TRANSLOCASE PROTEIN TATA"/>
    <property type="match status" value="1"/>
</dbReference>
<dbReference type="InterPro" id="IPR006312">
    <property type="entry name" value="TatA/E"/>
</dbReference>
<keyword evidence="3 9" id="KW-1003">Cell membrane</keyword>
<dbReference type="GO" id="GO:0008320">
    <property type="term" value="F:protein transmembrane transporter activity"/>
    <property type="evidence" value="ECO:0007669"/>
    <property type="project" value="UniProtKB-UniRule"/>
</dbReference>
<feature type="compositionally biased region" description="Polar residues" evidence="10">
    <location>
        <begin position="67"/>
        <end position="82"/>
    </location>
</feature>